<dbReference type="EMBL" id="AP017972">
    <property type="protein sequence ID" value="BAW98404.1"/>
    <property type="molecule type" value="Genomic_DNA"/>
</dbReference>
<dbReference type="Proteomes" id="UP000221243">
    <property type="component" value="Segment"/>
</dbReference>
<feature type="compositionally biased region" description="Polar residues" evidence="1">
    <location>
        <begin position="356"/>
        <end position="374"/>
    </location>
</feature>
<organism evidence="2 3">
    <name type="scientific">Vibrio phage pTD1</name>
    <dbReference type="NCBI Taxonomy" id="1938577"/>
    <lineage>
        <taxon>Viruses</taxon>
        <taxon>Duplodnaviria</taxon>
        <taxon>Heunggongvirae</taxon>
        <taxon>Uroviricota</taxon>
        <taxon>Caudoviricetes</taxon>
        <taxon>Chimalliviridae</taxon>
        <taxon>Gorgonvirinae</taxon>
        <taxon>Tidunavirus</taxon>
        <taxon>Tidunavirus pTD1</taxon>
    </lineage>
</organism>
<dbReference type="KEGG" id="vg:40075211"/>
<proteinExistence type="predicted"/>
<reference evidence="2 3" key="1">
    <citation type="submission" date="2017-01" db="EMBL/GenBank/DDBJ databases">
        <title>Complete Genome Sequence of Vibrio Parahaemolyticus Bacteriophage pTD1.</title>
        <authorList>
            <person name="Midorikawa Y."/>
            <person name="Sano M."/>
        </authorList>
    </citation>
    <scope>NUCLEOTIDE SEQUENCE [LARGE SCALE GENOMIC DNA]</scope>
    <source>
        <strain evidence="2">PTD1</strain>
    </source>
</reference>
<keyword evidence="3" id="KW-1185">Reference proteome</keyword>
<evidence type="ECO:0000313" key="2">
    <source>
        <dbReference type="EMBL" id="BAW98404.1"/>
    </source>
</evidence>
<protein>
    <submittedName>
        <fullName evidence="2">Phage protein</fullName>
    </submittedName>
</protein>
<evidence type="ECO:0000313" key="3">
    <source>
        <dbReference type="Proteomes" id="UP000221243"/>
    </source>
</evidence>
<accession>A0A1Q2U366</accession>
<dbReference type="GeneID" id="40075211"/>
<dbReference type="OrthoDB" id="1035at10239"/>
<dbReference type="RefSeq" id="YP_009599482.1">
    <property type="nucleotide sequence ID" value="NC_041916.1"/>
</dbReference>
<name>A0A1Q2U366_9CAUD</name>
<evidence type="ECO:0000256" key="1">
    <source>
        <dbReference type="SAM" id="MobiDB-lite"/>
    </source>
</evidence>
<feature type="compositionally biased region" description="Basic and acidic residues" evidence="1">
    <location>
        <begin position="307"/>
        <end position="331"/>
    </location>
</feature>
<feature type="region of interest" description="Disordered" evidence="1">
    <location>
        <begin position="307"/>
        <end position="394"/>
    </location>
</feature>
<sequence length="726" mass="79327">MSVTVTDRDLVKKSFRLMASGVENVTIRDHLNKDLYYNFFSSAPGDNRYINPLPQFSPSADPRFTQFMSTKEGGMGTQYKRVFDDNASLVTITPGVPEFTGLLTFIMNMFDPVAAVMANKGRAPGFLFYVGQAVGTVAFAPLQLINIGAQFLYWLSNTPKNQFYYVKPAVGQYFQSANNLLNDIMVSLGAIKPVLPMKYDDTAPVNGIDPSYKKEYQEEIARLSKTFGDVVNEDGTIDLARMMTRGVRKFRHFVKEVKKLDDAAINSPNQKLDSIEDKLKNFRPGDGNAYDVPLQKLLDKELGTVGRIRGDGTEEPNTPERHSAYLDKEIYGDPNATGDPKTTTYSGGGQLPGLFGNQNNEGGQAPTGNTSASSAAPKHPGDSNRPPLTGTTPNIYQAADTQVTYEDNTQDRSWMGDIVDLLETSLYGGFDAFTMRCEHQGAVSDSFNNTTTGSPMASKFNSAVKSVNDFRFDMADMQLGIGVVDGVMNAIRDVAGGIAASASIVNIPLALTNNAHVNIPDHWSESSANLHRESYKFEFKATYATLYSQITTMWAPFCMLLPLILPNSAGGSANTSPFMCKVFSKGRQIIRTGMVESATIRFGEGPGGWTKDRKCLNITVELTFVDMEKYLSIPITRASGLLSSITNPAAAVSRMLTDVGPYNAYIARITGTDYLDTVLRWSQLSKRLTTQTVAWKQSVAPGNIAGMVADSVVGDIAKVFARPLAR</sequence>